<gene>
    <name evidence="6" type="ORF">FCM35_KLT02014</name>
</gene>
<dbReference type="AlphaFoldDB" id="A0A833R670"/>
<dbReference type="GO" id="GO:0005737">
    <property type="term" value="C:cytoplasm"/>
    <property type="evidence" value="ECO:0007669"/>
    <property type="project" value="UniProtKB-SubCell"/>
</dbReference>
<evidence type="ECO:0000256" key="2">
    <source>
        <dbReference type="ARBA" id="ARBA00022490"/>
    </source>
</evidence>
<evidence type="ECO:0000313" key="6">
    <source>
        <dbReference type="EMBL" id="KAF3332437.1"/>
    </source>
</evidence>
<dbReference type="PROSITE" id="PS51450">
    <property type="entry name" value="LRR"/>
    <property type="match status" value="4"/>
</dbReference>
<evidence type="ECO:0000256" key="4">
    <source>
        <dbReference type="ARBA" id="ARBA00022737"/>
    </source>
</evidence>
<sequence>MSILYGDRFLDHLVRFVDSHAAQLLDGTLTLKLNPLGLHYVHSRLESLREIETLLSVAPVDYLRSYVADLGDHRALERLRRILGLLTSLKVVSGMGNNKRDPSPLCLVPFSRLRVLELRGCDLSKAEPKGLLELRHTLERLVCHNSTDSLRHVLASRIIDIKDSPKWKKLSLVSCACNSLALMDDSLQLLPSVETLDLSRNRFTKVDNLKKCVKLRHLDLGFNQLRSITKLSEVSTRIVKLNLRNNALSSLRGLEYMKSLVDLDLSCNIISSFSELEVLGSLLSLESLWLEGNPICYARWYRAHIFSFLSDPIKLKFDDKNITAREAWERHVIFANRHKKPAGYGFYFPAKDDPEDESSQSYTKKKNSRVACIEEHTSDDETTELEPLLASDTDTSLRKDGNTPVCDCESKVTSLINKAEYMKKEKSVYWLREFKEWMDQASDNSSADPNTTNVTIENGKKFIVGSSSKGDQSLDSDLLVKDESRPHLTVGSSAIDGNLGLRHSTDSPAPPPQYMEDVLLKRMFSDDMQLSTDWSDSGGTSSGEDTSCELYASSSDDEVVENVYMNSMPCNGEDTCDEIYEEVIQVKRKARRRIVPLSESQNGDLESPFENNGKGVMSASGECSSSIGEEDDTLCERELCESVERFFQTKVADTDNAEICQDVTFCECVLQRGVLRKVGLLRSTKNKLYLILIEEATPSGRETFPEVLGSYKLEDVKLVVVGLGLRALRMHMMDDTTYLFLTRTIEKAQDLFSLLQICTSPSFDNGIALQSWEQVQVKLLEKELCSDLKMGIQLYSPLLLWKDDIEGGSWESRSIFLIEGHVILCIEDVICFGSFHSDMASSQPPPPPSPSMSSSSSPYFSLDSCCSIRNILEIVMDLHHNKCMTLIVENNPDDQVLDSKNQIGNNQEATEFVHIQKWRLQWFSQDILLKFVSLLKAVHRETATCTLPVHCTS</sequence>
<keyword evidence="6" id="KW-0418">Kinase</keyword>
<dbReference type="Gene3D" id="3.80.10.10">
    <property type="entry name" value="Ribonuclease Inhibitor"/>
    <property type="match status" value="1"/>
</dbReference>
<evidence type="ECO:0000256" key="3">
    <source>
        <dbReference type="ARBA" id="ARBA00022614"/>
    </source>
</evidence>
<dbReference type="InterPro" id="IPR025875">
    <property type="entry name" value="Leu-rich_rpt_4"/>
</dbReference>
<comment type="caution">
    <text evidence="6">The sequence shown here is derived from an EMBL/GenBank/DDBJ whole genome shotgun (WGS) entry which is preliminary data.</text>
</comment>
<evidence type="ECO:0000313" key="7">
    <source>
        <dbReference type="Proteomes" id="UP000623129"/>
    </source>
</evidence>
<dbReference type="InterPro" id="IPR032675">
    <property type="entry name" value="LRR_dom_sf"/>
</dbReference>
<dbReference type="Proteomes" id="UP000623129">
    <property type="component" value="Unassembled WGS sequence"/>
</dbReference>
<dbReference type="InterPro" id="IPR001611">
    <property type="entry name" value="Leu-rich_rpt"/>
</dbReference>
<dbReference type="SUPFAM" id="SSF52058">
    <property type="entry name" value="L domain-like"/>
    <property type="match status" value="1"/>
</dbReference>
<protein>
    <submittedName>
        <fullName evidence="6">Serine/threonine-protein kinase 11-interacting protein</fullName>
    </submittedName>
</protein>
<dbReference type="PANTHER" id="PTHR15454:SF69">
    <property type="entry name" value="SERINE_THREONINE-PROTEIN KINASE 11-INTERACTING PROTEIN"/>
    <property type="match status" value="1"/>
</dbReference>
<keyword evidence="2" id="KW-0963">Cytoplasm</keyword>
<feature type="region of interest" description="Disordered" evidence="5">
    <location>
        <begin position="489"/>
        <end position="514"/>
    </location>
</feature>
<evidence type="ECO:0000256" key="1">
    <source>
        <dbReference type="ARBA" id="ARBA00004496"/>
    </source>
</evidence>
<name>A0A833R670_9POAL</name>
<accession>A0A833R670</accession>
<keyword evidence="7" id="KW-1185">Reference proteome</keyword>
<dbReference type="SMART" id="SM00365">
    <property type="entry name" value="LRR_SD22"/>
    <property type="match status" value="5"/>
</dbReference>
<evidence type="ECO:0000256" key="5">
    <source>
        <dbReference type="SAM" id="MobiDB-lite"/>
    </source>
</evidence>
<reference evidence="6" key="1">
    <citation type="submission" date="2020-01" db="EMBL/GenBank/DDBJ databases">
        <title>Genome sequence of Kobresia littledalei, the first chromosome-level genome in the family Cyperaceae.</title>
        <authorList>
            <person name="Qu G."/>
        </authorList>
    </citation>
    <scope>NUCLEOTIDE SEQUENCE</scope>
    <source>
        <strain evidence="6">C.B.Clarke</strain>
        <tissue evidence="6">Leaf</tissue>
    </source>
</reference>
<dbReference type="Pfam" id="PF12799">
    <property type="entry name" value="LRR_4"/>
    <property type="match status" value="1"/>
</dbReference>
<keyword evidence="4" id="KW-0677">Repeat</keyword>
<dbReference type="PANTHER" id="PTHR15454">
    <property type="entry name" value="NISCHARIN RELATED"/>
    <property type="match status" value="1"/>
</dbReference>
<dbReference type="GO" id="GO:0016301">
    <property type="term" value="F:kinase activity"/>
    <property type="evidence" value="ECO:0007669"/>
    <property type="project" value="UniProtKB-KW"/>
</dbReference>
<organism evidence="6 7">
    <name type="scientific">Carex littledalei</name>
    <dbReference type="NCBI Taxonomy" id="544730"/>
    <lineage>
        <taxon>Eukaryota</taxon>
        <taxon>Viridiplantae</taxon>
        <taxon>Streptophyta</taxon>
        <taxon>Embryophyta</taxon>
        <taxon>Tracheophyta</taxon>
        <taxon>Spermatophyta</taxon>
        <taxon>Magnoliopsida</taxon>
        <taxon>Liliopsida</taxon>
        <taxon>Poales</taxon>
        <taxon>Cyperaceae</taxon>
        <taxon>Cyperoideae</taxon>
        <taxon>Cariceae</taxon>
        <taxon>Carex</taxon>
        <taxon>Carex subgen. Euthyceras</taxon>
    </lineage>
</organism>
<keyword evidence="6" id="KW-0808">Transferase</keyword>
<keyword evidence="3" id="KW-0433">Leucine-rich repeat</keyword>
<comment type="subcellular location">
    <subcellularLocation>
        <location evidence="1">Cytoplasm</location>
    </subcellularLocation>
</comment>
<dbReference type="OrthoDB" id="7451790at2759"/>
<dbReference type="EMBL" id="SWLB01000011">
    <property type="protein sequence ID" value="KAF3332437.1"/>
    <property type="molecule type" value="Genomic_DNA"/>
</dbReference>
<proteinExistence type="predicted"/>